<organism evidence="1 2">
    <name type="scientific">Candidatus Acidianus copahuensis</name>
    <dbReference type="NCBI Taxonomy" id="1160895"/>
    <lineage>
        <taxon>Archaea</taxon>
        <taxon>Thermoproteota</taxon>
        <taxon>Thermoprotei</taxon>
        <taxon>Sulfolobales</taxon>
        <taxon>Sulfolobaceae</taxon>
        <taxon>Acidianus</taxon>
    </lineage>
</organism>
<evidence type="ECO:0000313" key="2">
    <source>
        <dbReference type="Proteomes" id="UP000024332"/>
    </source>
</evidence>
<dbReference type="Gene3D" id="3.90.280.10">
    <property type="entry name" value="PEBP-like"/>
    <property type="match status" value="1"/>
</dbReference>
<dbReference type="NCBIfam" id="TIGR00481">
    <property type="entry name" value="YbhB/YbcL family Raf kinase inhibitor-like protein"/>
    <property type="match status" value="1"/>
</dbReference>
<comment type="caution">
    <text evidence="1">The sequence shown here is derived from an EMBL/GenBank/DDBJ whole genome shotgun (WGS) entry which is preliminary data.</text>
</comment>
<gene>
    <name evidence="1" type="ORF">CM19_08275</name>
</gene>
<dbReference type="AlphaFoldDB" id="A0A031LKV6"/>
<dbReference type="RefSeq" id="WP_048099955.1">
    <property type="nucleotide sequence ID" value="NZ_JFZT01000045.1"/>
</dbReference>
<dbReference type="OrthoDB" id="28720at2157"/>
<dbReference type="InterPro" id="IPR005247">
    <property type="entry name" value="YbhB_YbcL/LppC-like"/>
</dbReference>
<keyword evidence="2" id="KW-1185">Reference proteome</keyword>
<evidence type="ECO:0000313" key="1">
    <source>
        <dbReference type="EMBL" id="EZQ04702.1"/>
    </source>
</evidence>
<dbReference type="CDD" id="cd00865">
    <property type="entry name" value="PEBP_bact_arch"/>
    <property type="match status" value="1"/>
</dbReference>
<dbReference type="InterPro" id="IPR008914">
    <property type="entry name" value="PEBP"/>
</dbReference>
<dbReference type="Proteomes" id="UP000024332">
    <property type="component" value="Unassembled WGS sequence"/>
</dbReference>
<protein>
    <submittedName>
        <fullName evidence="1">Phosphatidylethanolamine-binding protein</fullName>
    </submittedName>
</protein>
<dbReference type="EMBL" id="JFZT01000045">
    <property type="protein sequence ID" value="EZQ04702.1"/>
    <property type="molecule type" value="Genomic_DNA"/>
</dbReference>
<dbReference type="Pfam" id="PF01161">
    <property type="entry name" value="PBP"/>
    <property type="match status" value="1"/>
</dbReference>
<dbReference type="PANTHER" id="PTHR30289:SF1">
    <property type="entry name" value="PEBP (PHOSPHATIDYLETHANOLAMINE-BINDING PROTEIN) FAMILY PROTEIN"/>
    <property type="match status" value="1"/>
</dbReference>
<accession>A0A031LKV6</accession>
<name>A0A031LKV6_9CREN</name>
<dbReference type="SUPFAM" id="SSF49777">
    <property type="entry name" value="PEBP-like"/>
    <property type="match status" value="1"/>
</dbReference>
<dbReference type="PANTHER" id="PTHR30289">
    <property type="entry name" value="UNCHARACTERIZED PROTEIN YBCL-RELATED"/>
    <property type="match status" value="1"/>
</dbReference>
<dbReference type="InterPro" id="IPR036610">
    <property type="entry name" value="PEBP-like_sf"/>
</dbReference>
<sequence>MEIKSPSFKNEDIIPRKYTCDGEDYSPSLSWNKVSNASSYAIIVEDPDAPGGVFIHWIIYNIKENSLPENVPKKEKTDFGIQGLNDFDNIGYNGPCPPRGHGFHRYYFNVYALSQDIPSSSKITAKELKEKMAKIVIDSGSLMGKYKRT</sequence>
<reference evidence="1 2" key="1">
    <citation type="submission" date="2014-03" db="EMBL/GenBank/DDBJ databases">
        <title>Draft genome sequence of the novel thermoacidophilic archaea Acidianus copahuensis ALE1 strain, isolated from Copahue volcanic area in Neuquen Argentina.</title>
        <authorList>
            <person name="Urbieta M.S."/>
            <person name="Rascovan N."/>
            <person name="Castro C."/>
            <person name="Revale S."/>
            <person name="Giaveno M.A."/>
            <person name="Vazquez M.P."/>
            <person name="Donati E.R."/>
        </authorList>
    </citation>
    <scope>NUCLEOTIDE SEQUENCE [LARGE SCALE GENOMIC DNA]</scope>
    <source>
        <strain evidence="1 2">ALE1</strain>
    </source>
</reference>
<dbReference type="STRING" id="1160895.CM19_08275"/>
<proteinExistence type="predicted"/>